<feature type="compositionally biased region" description="Polar residues" evidence="7">
    <location>
        <begin position="314"/>
        <end position="338"/>
    </location>
</feature>
<feature type="compositionally biased region" description="Basic and acidic residues" evidence="7">
    <location>
        <begin position="1020"/>
        <end position="1030"/>
    </location>
</feature>
<accession>A0A9W8E5A8</accession>
<keyword evidence="11" id="KW-1185">Reference proteome</keyword>
<dbReference type="InterPro" id="IPR013320">
    <property type="entry name" value="ConA-like_dom_sf"/>
</dbReference>
<dbReference type="InterPro" id="IPR011011">
    <property type="entry name" value="Znf_FYVE_PHD"/>
</dbReference>
<feature type="region of interest" description="Disordered" evidence="7">
    <location>
        <begin position="1092"/>
        <end position="1114"/>
    </location>
</feature>
<dbReference type="SUPFAM" id="SSF57903">
    <property type="entry name" value="FYVE/PHD zinc finger"/>
    <property type="match status" value="1"/>
</dbReference>
<feature type="region of interest" description="Disordered" evidence="7">
    <location>
        <begin position="94"/>
        <end position="394"/>
    </location>
</feature>
<sequence length="1147" mass="124089">MPSHSNDHGRVYDPEILTWNDTHTINDQHRYCYCGEDRSLLEICLQCQQCLNWFHERCIRVTLGPIVPFVTNYRFVCRWCVQSESLGSLSLVSSQNVTKVTKRDEDEGEDVIVEPQGNSSRGSESPQPVAPYLNEPNSEREPSPSATKGVSPAQKDGEPSAEAQNNTPPVADQPLKSSDEETTKVDTPNSEPGKSATTSSTLSSITSPLPSPPDSETLCNNSIPSTTTQPVPVKIINLRATPPVSGDKEGDPPTLVRTISNGSDVSDSISDLSSPELDPSLIDESDEENIPFLSEHHESQPDTINPTEVEPSPLKSTKIPSMEVSSPCQSAQDPTTPEQPVESDPTMPVNSITLQPSSRSPSPVKATPQERHSRKSSPMHIEPSGSNAGDRLDDGTTVEFFERTSAGWKDICATTIANLSIQYLQKIFNQEDFLSARADACPLPECYFNKQEIVPFVDANWKALCTFRSRTTTWWATLGSCLYTVNNVFITRDGRRRTAASDFRLMDVNLWNFRPGAIPPRPNRTQGPSIGGTTNGVSSSEDSSRRKSLAKSHKKKRSLDRSAGLRIDPSSTTLPHTNIIAEEEKLGFPPAKRIQSAPLVRETIGAFPAATATTPGLESVAPPHSARFYTKRAQRVGNPSTPSAVFSTAQPMKKLPPYVDPPVEAINDAGLVYTPCVATKASTDDIPASAPNGYRLAEPAENVWASQALSFQDRNPLVQLTNHGRTATGNAGFRSARGVYPIVSGQWYLEFWINAAEPGEYDPHVRVGLGLAHATLDAPVGTDRYGYGLRDVTGEAVHNGKRHALGEPFRTGDVIGFYISIPKIPEYEEMEYSSYTQTPEDHSKSTPKGTASAAQLVTVAKQPYLRRAELLAPNGGPVLEGAWLARQLPTKPNVPCCSFGELPKRTGGSRGRHSARGGSVNGHTTAGGMAGRTRGVTPHSVPLIPGSKILIFKNGQYLGTPFMPIHSWLPSTASQPLSTSGSISPTGKQSTTSHQRHFSAHDKMGRPNKPIAGSTGGAESDSKDPSRAKLETAPGATPPYHTDMQFLASCNTQRLGYFPMVSVFRGGSVTLNGGPNFKFPPPSDPEVVWETPANGKTGTKSPGPQPGTSSKVDPVWKPYSDLWLEKPVNDFVENVIATVINDQSATT</sequence>
<dbReference type="InterPro" id="IPR037353">
    <property type="entry name" value="ASH2"/>
</dbReference>
<evidence type="ECO:0000256" key="6">
    <source>
        <dbReference type="ARBA" id="ARBA00038149"/>
    </source>
</evidence>
<dbReference type="Pfam" id="PF21198">
    <property type="entry name" value="ASH2L-like_WH"/>
    <property type="match status" value="1"/>
</dbReference>
<evidence type="ECO:0000259" key="9">
    <source>
        <dbReference type="SMART" id="SM00449"/>
    </source>
</evidence>
<dbReference type="EMBL" id="JANBPY010001705">
    <property type="protein sequence ID" value="KAJ1959007.1"/>
    <property type="molecule type" value="Genomic_DNA"/>
</dbReference>
<feature type="compositionally biased region" description="Polar residues" evidence="7">
    <location>
        <begin position="973"/>
        <end position="993"/>
    </location>
</feature>
<feature type="region of interest" description="Disordered" evidence="7">
    <location>
        <begin position="901"/>
        <end position="934"/>
    </location>
</feature>
<feature type="compositionally biased region" description="Low complexity" evidence="7">
    <location>
        <begin position="195"/>
        <end position="208"/>
    </location>
</feature>
<keyword evidence="3" id="KW-0863">Zinc-finger</keyword>
<keyword evidence="5" id="KW-0539">Nucleus</keyword>
<dbReference type="PROSITE" id="PS01359">
    <property type="entry name" value="ZF_PHD_1"/>
    <property type="match status" value="1"/>
</dbReference>
<reference evidence="10" key="1">
    <citation type="submission" date="2022-07" db="EMBL/GenBank/DDBJ databases">
        <title>Phylogenomic reconstructions and comparative analyses of Kickxellomycotina fungi.</title>
        <authorList>
            <person name="Reynolds N.K."/>
            <person name="Stajich J.E."/>
            <person name="Barry K."/>
            <person name="Grigoriev I.V."/>
            <person name="Crous P."/>
            <person name="Smith M.E."/>
        </authorList>
    </citation>
    <scope>NUCLEOTIDE SEQUENCE</scope>
    <source>
        <strain evidence="10">RSA 1196</strain>
    </source>
</reference>
<comment type="subcellular location">
    <subcellularLocation>
        <location evidence="1">Nucleus</location>
    </subcellularLocation>
</comment>
<evidence type="ECO:0000256" key="4">
    <source>
        <dbReference type="ARBA" id="ARBA00022833"/>
    </source>
</evidence>
<evidence type="ECO:0000256" key="3">
    <source>
        <dbReference type="ARBA" id="ARBA00022771"/>
    </source>
</evidence>
<dbReference type="Gene3D" id="2.60.120.920">
    <property type="match status" value="1"/>
</dbReference>
<dbReference type="InterPro" id="IPR043136">
    <property type="entry name" value="B30.2/SPRY_sf"/>
</dbReference>
<name>A0A9W8E5A8_9FUNG</name>
<dbReference type="GO" id="GO:0000976">
    <property type="term" value="F:transcription cis-regulatory region binding"/>
    <property type="evidence" value="ECO:0007669"/>
    <property type="project" value="TreeGrafter"/>
</dbReference>
<dbReference type="PANTHER" id="PTHR10598">
    <property type="entry name" value="SET1/ASH2 HISTONE METHYLTRANSFERASE COMPLEX SUBUNIT ASH2"/>
    <property type="match status" value="1"/>
</dbReference>
<feature type="domain" description="SPRY" evidence="9">
    <location>
        <begin position="744"/>
        <end position="998"/>
    </location>
</feature>
<evidence type="ECO:0000256" key="7">
    <source>
        <dbReference type="SAM" id="MobiDB-lite"/>
    </source>
</evidence>
<evidence type="ECO:0000256" key="2">
    <source>
        <dbReference type="ARBA" id="ARBA00022723"/>
    </source>
</evidence>
<dbReference type="OrthoDB" id="21243at2759"/>
<feature type="region of interest" description="Disordered" evidence="7">
    <location>
        <begin position="517"/>
        <end position="584"/>
    </location>
</feature>
<proteinExistence type="inferred from homology"/>
<feature type="compositionally biased region" description="Basic residues" evidence="7">
    <location>
        <begin position="546"/>
        <end position="558"/>
    </location>
</feature>
<evidence type="ECO:0000313" key="11">
    <source>
        <dbReference type="Proteomes" id="UP001150925"/>
    </source>
</evidence>
<keyword evidence="4" id="KW-0862">Zinc</keyword>
<dbReference type="CDD" id="cd15583">
    <property type="entry name" value="PHD_ash2p_like"/>
    <property type="match status" value="1"/>
</dbReference>
<feature type="compositionally biased region" description="Polar residues" evidence="7">
    <location>
        <begin position="116"/>
        <end position="126"/>
    </location>
</feature>
<dbReference type="PANTHER" id="PTHR10598:SF0">
    <property type="entry name" value="SET1_ASH2 HISTONE METHYLTRANSFERASE COMPLEX SUBUNIT ASH2"/>
    <property type="match status" value="1"/>
</dbReference>
<dbReference type="InterPro" id="IPR019786">
    <property type="entry name" value="Zinc_finger_PHD-type_CS"/>
</dbReference>
<feature type="compositionally biased region" description="Low complexity" evidence="7">
    <location>
        <begin position="263"/>
        <end position="280"/>
    </location>
</feature>
<dbReference type="InterPro" id="IPR003877">
    <property type="entry name" value="SPRY_dom"/>
</dbReference>
<feature type="domain" description="Zinc finger PHD-type" evidence="8">
    <location>
        <begin position="31"/>
        <end position="81"/>
    </location>
</feature>
<feature type="compositionally biased region" description="Polar residues" evidence="7">
    <location>
        <begin position="217"/>
        <end position="230"/>
    </location>
</feature>
<dbReference type="AlphaFoldDB" id="A0A9W8E5A8"/>
<evidence type="ECO:0000256" key="5">
    <source>
        <dbReference type="ARBA" id="ARBA00023242"/>
    </source>
</evidence>
<comment type="similarity">
    <text evidence="6">Belongs to the cclA family.</text>
</comment>
<dbReference type="CDD" id="cd12872">
    <property type="entry name" value="SPRY_Ash2"/>
    <property type="match status" value="1"/>
</dbReference>
<evidence type="ECO:0000259" key="8">
    <source>
        <dbReference type="SMART" id="SM00249"/>
    </source>
</evidence>
<dbReference type="SMART" id="SM00249">
    <property type="entry name" value="PHD"/>
    <property type="match status" value="1"/>
</dbReference>
<dbReference type="Pfam" id="PF21257">
    <property type="entry name" value="PHD_ash2p_like"/>
    <property type="match status" value="1"/>
</dbReference>
<feature type="compositionally biased region" description="Polar residues" evidence="7">
    <location>
        <begin position="348"/>
        <end position="361"/>
    </location>
</feature>
<gene>
    <name evidence="10" type="primary">ASH2_2</name>
    <name evidence="10" type="ORF">IWQ62_004783</name>
</gene>
<feature type="compositionally biased region" description="Low complexity" evidence="7">
    <location>
        <begin position="924"/>
        <end position="934"/>
    </location>
</feature>
<comment type="caution">
    <text evidence="10">The sequence shown here is derived from an EMBL/GenBank/DDBJ whole genome shotgun (WGS) entry which is preliminary data.</text>
</comment>
<dbReference type="InterPro" id="IPR053835">
    <property type="entry name" value="ASH2L-like_WH"/>
</dbReference>
<dbReference type="SMART" id="SM00449">
    <property type="entry name" value="SPRY"/>
    <property type="match status" value="1"/>
</dbReference>
<feature type="region of interest" description="Disordered" evidence="7">
    <location>
        <begin position="973"/>
        <end position="1040"/>
    </location>
</feature>
<dbReference type="InterPro" id="IPR001965">
    <property type="entry name" value="Znf_PHD"/>
</dbReference>
<dbReference type="SUPFAM" id="SSF49899">
    <property type="entry name" value="Concanavalin A-like lectins/glucanases"/>
    <property type="match status" value="1"/>
</dbReference>
<dbReference type="Proteomes" id="UP001150925">
    <property type="component" value="Unassembled WGS sequence"/>
</dbReference>
<dbReference type="GO" id="GO:0048188">
    <property type="term" value="C:Set1C/COMPASS complex"/>
    <property type="evidence" value="ECO:0007669"/>
    <property type="project" value="InterPro"/>
</dbReference>
<organism evidence="10 11">
    <name type="scientific">Dispira parvispora</name>
    <dbReference type="NCBI Taxonomy" id="1520584"/>
    <lineage>
        <taxon>Eukaryota</taxon>
        <taxon>Fungi</taxon>
        <taxon>Fungi incertae sedis</taxon>
        <taxon>Zoopagomycota</taxon>
        <taxon>Kickxellomycotina</taxon>
        <taxon>Dimargaritomycetes</taxon>
        <taxon>Dimargaritales</taxon>
        <taxon>Dimargaritaceae</taxon>
        <taxon>Dispira</taxon>
    </lineage>
</organism>
<evidence type="ECO:0000256" key="1">
    <source>
        <dbReference type="ARBA" id="ARBA00004123"/>
    </source>
</evidence>
<keyword evidence="2" id="KW-0479">Metal-binding</keyword>
<feature type="compositionally biased region" description="Polar residues" evidence="7">
    <location>
        <begin position="1094"/>
        <end position="1111"/>
    </location>
</feature>
<dbReference type="Gene3D" id="3.90.980.20">
    <property type="match status" value="2"/>
</dbReference>
<evidence type="ECO:0000313" key="10">
    <source>
        <dbReference type="EMBL" id="KAJ1959007.1"/>
    </source>
</evidence>
<dbReference type="GO" id="GO:0008270">
    <property type="term" value="F:zinc ion binding"/>
    <property type="evidence" value="ECO:0007669"/>
    <property type="project" value="UniProtKB-KW"/>
</dbReference>
<dbReference type="InterPro" id="IPR049455">
    <property type="entry name" value="ASH2-like_PHD"/>
</dbReference>
<protein>
    <submittedName>
        <fullName evidence="10">Transcription factor, contains a PHD finger motif</fullName>
    </submittedName>
</protein>